<evidence type="ECO:0000256" key="8">
    <source>
        <dbReference type="ARBA" id="ARBA00022553"/>
    </source>
</evidence>
<keyword evidence="22" id="KW-1185">Reference proteome</keyword>
<evidence type="ECO:0000256" key="10">
    <source>
        <dbReference type="ARBA" id="ARBA00022723"/>
    </source>
</evidence>
<evidence type="ECO:0000256" key="15">
    <source>
        <dbReference type="ARBA" id="ARBA00023012"/>
    </source>
</evidence>
<dbReference type="PANTHER" id="PTHR24421:SF10">
    <property type="entry name" value="NITRATE_NITRITE SENSOR PROTEIN NARQ"/>
    <property type="match status" value="1"/>
</dbReference>
<keyword evidence="7" id="KW-0963">Cytoplasm</keyword>
<dbReference type="Gene3D" id="1.20.5.1930">
    <property type="match status" value="1"/>
</dbReference>
<keyword evidence="12" id="KW-0418">Kinase</keyword>
<evidence type="ECO:0000256" key="6">
    <source>
        <dbReference type="ARBA" id="ARBA00022485"/>
    </source>
</evidence>
<evidence type="ECO:0000313" key="22">
    <source>
        <dbReference type="Proteomes" id="UP001501469"/>
    </source>
</evidence>
<dbReference type="EMBL" id="BAABDK010000011">
    <property type="protein sequence ID" value="GAA4031146.1"/>
    <property type="molecule type" value="Genomic_DNA"/>
</dbReference>
<dbReference type="Proteomes" id="UP001501469">
    <property type="component" value="Unassembled WGS sequence"/>
</dbReference>
<dbReference type="Pfam" id="PF07730">
    <property type="entry name" value="HisKA_3"/>
    <property type="match status" value="1"/>
</dbReference>
<dbReference type="PANTHER" id="PTHR24421">
    <property type="entry name" value="NITRATE/NITRITE SENSOR PROTEIN NARX-RELATED"/>
    <property type="match status" value="1"/>
</dbReference>
<evidence type="ECO:0000256" key="2">
    <source>
        <dbReference type="ARBA" id="ARBA00001966"/>
    </source>
</evidence>
<evidence type="ECO:0000256" key="1">
    <source>
        <dbReference type="ARBA" id="ARBA00000085"/>
    </source>
</evidence>
<dbReference type="EC" id="2.7.13.3" evidence="4"/>
<keyword evidence="11" id="KW-0547">Nucleotide-binding</keyword>
<organism evidence="21 22">
    <name type="scientific">Hymenobacter glaciei</name>
    <dbReference type="NCBI Taxonomy" id="877209"/>
    <lineage>
        <taxon>Bacteria</taxon>
        <taxon>Pseudomonadati</taxon>
        <taxon>Bacteroidota</taxon>
        <taxon>Cytophagia</taxon>
        <taxon>Cytophagales</taxon>
        <taxon>Hymenobacteraceae</taxon>
        <taxon>Hymenobacter</taxon>
    </lineage>
</organism>
<reference evidence="22" key="1">
    <citation type="journal article" date="2019" name="Int. J. Syst. Evol. Microbiol.">
        <title>The Global Catalogue of Microorganisms (GCM) 10K type strain sequencing project: providing services to taxonomists for standard genome sequencing and annotation.</title>
        <authorList>
            <consortium name="The Broad Institute Genomics Platform"/>
            <consortium name="The Broad Institute Genome Sequencing Center for Infectious Disease"/>
            <person name="Wu L."/>
            <person name="Ma J."/>
        </authorList>
    </citation>
    <scope>NUCLEOTIDE SEQUENCE [LARGE SCALE GENOMIC DNA]</scope>
    <source>
        <strain evidence="22">JCM 17225</strain>
    </source>
</reference>
<evidence type="ECO:0000256" key="16">
    <source>
        <dbReference type="ARBA" id="ARBA00023014"/>
    </source>
</evidence>
<keyword evidence="16" id="KW-0411">Iron-sulfur</keyword>
<comment type="cofactor">
    <cofactor evidence="2">
        <name>[4Fe-4S] cluster</name>
        <dbReference type="ChEBI" id="CHEBI:49883"/>
    </cofactor>
</comment>
<dbReference type="InterPro" id="IPR050482">
    <property type="entry name" value="Sensor_HK_TwoCompSys"/>
</dbReference>
<evidence type="ECO:0000313" key="21">
    <source>
        <dbReference type="EMBL" id="GAA4031146.1"/>
    </source>
</evidence>
<keyword evidence="10" id="KW-0479">Metal-binding</keyword>
<comment type="subcellular location">
    <subcellularLocation>
        <location evidence="3">Cytoplasm</location>
    </subcellularLocation>
</comment>
<name>A0ABP7TVK3_9BACT</name>
<protein>
    <recommendedName>
        <fullName evidence="5">Oxygen sensor histidine kinase NreB</fullName>
        <ecNumber evidence="4">2.7.13.3</ecNumber>
    </recommendedName>
    <alternativeName>
        <fullName evidence="18">Nitrogen regulation protein B</fullName>
    </alternativeName>
</protein>
<dbReference type="InterPro" id="IPR003594">
    <property type="entry name" value="HATPase_dom"/>
</dbReference>
<comment type="function">
    <text evidence="17">Member of the two-component regulatory system NreB/NreC involved in the control of dissimilatory nitrate/nitrite reduction in response to oxygen. NreB functions as a direct oxygen sensor histidine kinase which is autophosphorylated, in the absence of oxygen, probably at the conserved histidine residue, and transfers its phosphate group probably to a conserved aspartate residue of NreC. NreB/NreC activates the expression of the nitrate (narGHJI) and nitrite (nir) reductase operons, as well as the putative nitrate transporter gene narT.</text>
</comment>
<dbReference type="InterPro" id="IPR011712">
    <property type="entry name" value="Sig_transdc_His_kin_sub3_dim/P"/>
</dbReference>
<dbReference type="Pfam" id="PF02518">
    <property type="entry name" value="HATPase_c"/>
    <property type="match status" value="1"/>
</dbReference>
<dbReference type="InterPro" id="IPR036890">
    <property type="entry name" value="HATPase_C_sf"/>
</dbReference>
<sequence>MVAPAEVTFAPLLLGGIGLMVLVAGAFVWFVVSYQQRLYRQQLAQRAVEAAHQQALLAAVIDAQEAERARIGRDLHDDVASSVAMAQMLIERLATHDTADDPAALFGLAREVLGAAVADVRSTSHQLYPASLALVGLVKALERLADLSRHSETLAVHFEAHYPHALPPAAELALYRICQELVHNALKHAHGATNLRIGLHQAKTKLVLAVEDDGCGFVPEHSGAATLAGAGVGLRSIDARVQLLGARLVQRTAPGQGTSTHVELNHQAVEL</sequence>
<evidence type="ECO:0000256" key="14">
    <source>
        <dbReference type="ARBA" id="ARBA00023004"/>
    </source>
</evidence>
<dbReference type="InterPro" id="IPR005467">
    <property type="entry name" value="His_kinase_dom"/>
</dbReference>
<evidence type="ECO:0000256" key="5">
    <source>
        <dbReference type="ARBA" id="ARBA00017322"/>
    </source>
</evidence>
<keyword evidence="19" id="KW-0812">Transmembrane</keyword>
<dbReference type="CDD" id="cd16917">
    <property type="entry name" value="HATPase_UhpB-NarQ-NarX-like"/>
    <property type="match status" value="1"/>
</dbReference>
<accession>A0ABP7TVK3</accession>
<dbReference type="PROSITE" id="PS50109">
    <property type="entry name" value="HIS_KIN"/>
    <property type="match status" value="1"/>
</dbReference>
<evidence type="ECO:0000259" key="20">
    <source>
        <dbReference type="PROSITE" id="PS50109"/>
    </source>
</evidence>
<dbReference type="Gene3D" id="3.30.565.10">
    <property type="entry name" value="Histidine kinase-like ATPase, C-terminal domain"/>
    <property type="match status" value="1"/>
</dbReference>
<evidence type="ECO:0000256" key="4">
    <source>
        <dbReference type="ARBA" id="ARBA00012438"/>
    </source>
</evidence>
<evidence type="ECO:0000256" key="17">
    <source>
        <dbReference type="ARBA" id="ARBA00024827"/>
    </source>
</evidence>
<feature type="domain" description="Histidine kinase" evidence="20">
    <location>
        <begin position="70"/>
        <end position="268"/>
    </location>
</feature>
<evidence type="ECO:0000256" key="12">
    <source>
        <dbReference type="ARBA" id="ARBA00022777"/>
    </source>
</evidence>
<keyword evidence="19" id="KW-0472">Membrane</keyword>
<dbReference type="RefSeq" id="WP_345052153.1">
    <property type="nucleotide sequence ID" value="NZ_BAABDK010000011.1"/>
</dbReference>
<comment type="catalytic activity">
    <reaction evidence="1">
        <text>ATP + protein L-histidine = ADP + protein N-phospho-L-histidine.</text>
        <dbReference type="EC" id="2.7.13.3"/>
    </reaction>
</comment>
<evidence type="ECO:0000256" key="11">
    <source>
        <dbReference type="ARBA" id="ARBA00022741"/>
    </source>
</evidence>
<keyword evidence="8" id="KW-0597">Phosphoprotein</keyword>
<gene>
    <name evidence="21" type="ORF">GCM10022409_14230</name>
</gene>
<keyword evidence="13" id="KW-0067">ATP-binding</keyword>
<evidence type="ECO:0000256" key="13">
    <source>
        <dbReference type="ARBA" id="ARBA00022840"/>
    </source>
</evidence>
<proteinExistence type="predicted"/>
<dbReference type="PRINTS" id="PR00344">
    <property type="entry name" value="BCTRLSENSOR"/>
</dbReference>
<evidence type="ECO:0000256" key="7">
    <source>
        <dbReference type="ARBA" id="ARBA00022490"/>
    </source>
</evidence>
<dbReference type="InterPro" id="IPR004358">
    <property type="entry name" value="Sig_transdc_His_kin-like_C"/>
</dbReference>
<feature type="transmembrane region" description="Helical" evidence="19">
    <location>
        <begin position="12"/>
        <end position="32"/>
    </location>
</feature>
<evidence type="ECO:0000256" key="3">
    <source>
        <dbReference type="ARBA" id="ARBA00004496"/>
    </source>
</evidence>
<evidence type="ECO:0000256" key="18">
    <source>
        <dbReference type="ARBA" id="ARBA00030800"/>
    </source>
</evidence>
<dbReference type="SUPFAM" id="SSF55874">
    <property type="entry name" value="ATPase domain of HSP90 chaperone/DNA topoisomerase II/histidine kinase"/>
    <property type="match status" value="1"/>
</dbReference>
<keyword evidence="15" id="KW-0902">Two-component regulatory system</keyword>
<dbReference type="SMART" id="SM00387">
    <property type="entry name" value="HATPase_c"/>
    <property type="match status" value="1"/>
</dbReference>
<keyword evidence="14" id="KW-0408">Iron</keyword>
<keyword evidence="19" id="KW-1133">Transmembrane helix</keyword>
<comment type="caution">
    <text evidence="21">The sequence shown here is derived from an EMBL/GenBank/DDBJ whole genome shotgun (WGS) entry which is preliminary data.</text>
</comment>
<evidence type="ECO:0000256" key="19">
    <source>
        <dbReference type="SAM" id="Phobius"/>
    </source>
</evidence>
<keyword evidence="6" id="KW-0004">4Fe-4S</keyword>
<evidence type="ECO:0000256" key="9">
    <source>
        <dbReference type="ARBA" id="ARBA00022679"/>
    </source>
</evidence>
<keyword evidence="9" id="KW-0808">Transferase</keyword>